<keyword evidence="5" id="KW-1278">Translocase</keyword>
<feature type="transmembrane region" description="Helical" evidence="10">
    <location>
        <begin position="55"/>
        <end position="77"/>
    </location>
</feature>
<evidence type="ECO:0000256" key="9">
    <source>
        <dbReference type="ARBA" id="ARBA00031586"/>
    </source>
</evidence>
<evidence type="ECO:0000256" key="2">
    <source>
        <dbReference type="ARBA" id="ARBA00010519"/>
    </source>
</evidence>
<dbReference type="Gene3D" id="1.10.287.3510">
    <property type="match status" value="1"/>
</dbReference>
<keyword evidence="4 10" id="KW-0812">Transmembrane</keyword>
<name>A0A8A5N3P3_RUDPH</name>
<gene>
    <name evidence="11" type="primary">nad4l</name>
</gene>
<keyword evidence="6 10" id="KW-1133">Transmembrane helix</keyword>
<organism evidence="11">
    <name type="scientific">Ruditapes philippinarum</name>
    <name type="common">Japanese carpet shell</name>
    <name type="synonym">Venerupis philippinarum</name>
    <dbReference type="NCBI Taxonomy" id="129788"/>
    <lineage>
        <taxon>Eukaryota</taxon>
        <taxon>Metazoa</taxon>
        <taxon>Spiralia</taxon>
        <taxon>Lophotrochozoa</taxon>
        <taxon>Mollusca</taxon>
        <taxon>Bivalvia</taxon>
        <taxon>Autobranchia</taxon>
        <taxon>Heteroconchia</taxon>
        <taxon>Euheterodonta</taxon>
        <taxon>Imparidentia</taxon>
        <taxon>Neoheterodontei</taxon>
        <taxon>Venerida</taxon>
        <taxon>Veneroidea</taxon>
        <taxon>Veneridae</taxon>
        <taxon>Ruditapes</taxon>
    </lineage>
</organism>
<evidence type="ECO:0000256" key="7">
    <source>
        <dbReference type="ARBA" id="ARBA00023027"/>
    </source>
</evidence>
<keyword evidence="11" id="KW-0496">Mitochondrion</keyword>
<evidence type="ECO:0000256" key="6">
    <source>
        <dbReference type="ARBA" id="ARBA00022989"/>
    </source>
</evidence>
<geneLocation type="mitochondrion" evidence="11"/>
<comment type="similarity">
    <text evidence="2">Belongs to the complex I subunit 4L family.</text>
</comment>
<evidence type="ECO:0000313" key="11">
    <source>
        <dbReference type="EMBL" id="QTF98756.1"/>
    </source>
</evidence>
<protein>
    <recommendedName>
        <fullName evidence="3">NADH-ubiquinone oxidoreductase chain 4L</fullName>
    </recommendedName>
    <alternativeName>
        <fullName evidence="9">NADH dehydrogenase subunit 4L</fullName>
    </alternativeName>
</protein>
<keyword evidence="7" id="KW-0520">NAD</keyword>
<dbReference type="GO" id="GO:0016020">
    <property type="term" value="C:membrane"/>
    <property type="evidence" value="ECO:0007669"/>
    <property type="project" value="UniProtKB-SubCell"/>
</dbReference>
<evidence type="ECO:0000256" key="4">
    <source>
        <dbReference type="ARBA" id="ARBA00022692"/>
    </source>
</evidence>
<comment type="subcellular location">
    <subcellularLocation>
        <location evidence="1">Membrane</location>
        <topology evidence="1">Multi-pass membrane protein</topology>
    </subcellularLocation>
</comment>
<evidence type="ECO:0000256" key="1">
    <source>
        <dbReference type="ARBA" id="ARBA00004141"/>
    </source>
</evidence>
<dbReference type="AlphaFoldDB" id="A0A8A5N3P3"/>
<keyword evidence="8 10" id="KW-0472">Membrane</keyword>
<evidence type="ECO:0000256" key="8">
    <source>
        <dbReference type="ARBA" id="ARBA00023136"/>
    </source>
</evidence>
<reference evidence="11" key="1">
    <citation type="journal article" date="2021" name="Genome Biol. Evol.">
        <title>A naturally heteroplasmic clam provides clues about the effects of genetic bottleneck on paternal mtDNA.</title>
        <authorList>
            <person name="Iannello M."/>
            <person name="Bettinazzi S."/>
            <person name="Breton S."/>
            <person name="Ghiselli F."/>
            <person name="Milani L."/>
        </authorList>
    </citation>
    <scope>NUCLEOTIDE SEQUENCE</scope>
    <source>
        <strain evidence="11">M-type</strain>
    </source>
</reference>
<feature type="transmembrane region" description="Helical" evidence="10">
    <location>
        <begin position="29"/>
        <end position="48"/>
    </location>
</feature>
<evidence type="ECO:0000256" key="5">
    <source>
        <dbReference type="ARBA" id="ARBA00022967"/>
    </source>
</evidence>
<accession>A0A8A5N3P3</accession>
<dbReference type="EMBL" id="MT757749">
    <property type="protein sequence ID" value="QTF98756.1"/>
    <property type="molecule type" value="Genomic_DNA"/>
</dbReference>
<dbReference type="Pfam" id="PF00420">
    <property type="entry name" value="Oxidored_q2"/>
    <property type="match status" value="1"/>
</dbReference>
<dbReference type="InterPro" id="IPR039428">
    <property type="entry name" value="NUOK/Mnh_C1-like"/>
</dbReference>
<evidence type="ECO:0000256" key="3">
    <source>
        <dbReference type="ARBA" id="ARBA00016612"/>
    </source>
</evidence>
<proteinExistence type="inferred from homology"/>
<sequence length="96" mass="10715">MMLSVCIFFFFLAIFMVLMEEKQFLNVLILFNLLMSGVFAFCIIFGLVSDSSVLAYLAILVMCVDVGSLVIGLSLLVSSSRSKSKSNALAHMYMYF</sequence>
<evidence type="ECO:0000256" key="10">
    <source>
        <dbReference type="SAM" id="Phobius"/>
    </source>
</evidence>